<keyword evidence="3" id="KW-1185">Reference proteome</keyword>
<name>F5YGJ3_TREPZ</name>
<reference evidence="3" key="1">
    <citation type="submission" date="2009-12" db="EMBL/GenBank/DDBJ databases">
        <title>Complete sequence of Treponema primitia strain ZAS-2.</title>
        <authorList>
            <person name="Tetu S.G."/>
            <person name="Matson E."/>
            <person name="Ren Q."/>
            <person name="Seshadri R."/>
            <person name="Elbourne L."/>
            <person name="Hassan K.A."/>
            <person name="Durkin A."/>
            <person name="Radune D."/>
            <person name="Mohamoud Y."/>
            <person name="Shay R."/>
            <person name="Jin S."/>
            <person name="Zhang X."/>
            <person name="Lucey K."/>
            <person name="Ballor N.R."/>
            <person name="Ottesen E."/>
            <person name="Rosenthal R."/>
            <person name="Allen A."/>
            <person name="Leadbetter J.R."/>
            <person name="Paulsen I.T."/>
        </authorList>
    </citation>
    <scope>NUCLEOTIDE SEQUENCE [LARGE SCALE GENOMIC DNA]</scope>
    <source>
        <strain evidence="3">ATCC BAA-887 / DSM 12427 / ZAS-2</strain>
    </source>
</reference>
<accession>F5YGJ3</accession>
<evidence type="ECO:0000256" key="1">
    <source>
        <dbReference type="SAM" id="MobiDB-lite"/>
    </source>
</evidence>
<dbReference type="AlphaFoldDB" id="F5YGJ3"/>
<gene>
    <name evidence="2" type="ordered locus">TREPR_2591</name>
</gene>
<organism evidence="2 3">
    <name type="scientific">Treponema primitia (strain ATCC BAA-887 / DSM 12427 / ZAS-2)</name>
    <dbReference type="NCBI Taxonomy" id="545694"/>
    <lineage>
        <taxon>Bacteria</taxon>
        <taxon>Pseudomonadati</taxon>
        <taxon>Spirochaetota</taxon>
        <taxon>Spirochaetia</taxon>
        <taxon>Spirochaetales</taxon>
        <taxon>Treponemataceae</taxon>
        <taxon>Treponema</taxon>
    </lineage>
</organism>
<sequence>MPRGGHNKKSIEEHIKNGTYRADRQGIKIGEDQNKTLKDIETDLNNKISKIKTELETIDMIKDIDTYKGLMSTYLSVIKSYNMLVKENGVTFIEKNEDDERLKAISEGNVVAKILLENELKNREPTENEKQALKDYKKTRK</sequence>
<protein>
    <submittedName>
        <fullName evidence="2">Coiled-coil domain protein</fullName>
    </submittedName>
</protein>
<evidence type="ECO:0000313" key="3">
    <source>
        <dbReference type="Proteomes" id="UP000009223"/>
    </source>
</evidence>
<dbReference type="Proteomes" id="UP000009223">
    <property type="component" value="Chromosome"/>
</dbReference>
<feature type="region of interest" description="Disordered" evidence="1">
    <location>
        <begin position="121"/>
        <end position="141"/>
    </location>
</feature>
<dbReference type="STRING" id="545694.TREPR_2591"/>
<evidence type="ECO:0000313" key="2">
    <source>
        <dbReference type="EMBL" id="AEF85332.1"/>
    </source>
</evidence>
<dbReference type="KEGG" id="tpi:TREPR_2591"/>
<proteinExistence type="predicted"/>
<reference evidence="2 3" key="2">
    <citation type="journal article" date="2011" name="ISME J.">
        <title>RNA-seq reveals cooperative metabolic interactions between two termite-gut spirochete species in co-culture.</title>
        <authorList>
            <person name="Rosenthal A.Z."/>
            <person name="Matson E.G."/>
            <person name="Eldar A."/>
            <person name="Leadbetter J.R."/>
        </authorList>
    </citation>
    <scope>NUCLEOTIDE SEQUENCE [LARGE SCALE GENOMIC DNA]</scope>
    <source>
        <strain evidence="3">ATCC BAA-887 / DSM 12427 / ZAS-2</strain>
    </source>
</reference>
<dbReference type="EMBL" id="CP001843">
    <property type="protein sequence ID" value="AEF85332.1"/>
    <property type="molecule type" value="Genomic_DNA"/>
</dbReference>
<dbReference type="HOGENOM" id="CLU_1824494_0_0_12"/>
<dbReference type="RefSeq" id="WP_015707627.1">
    <property type="nucleotide sequence ID" value="NC_015578.1"/>
</dbReference>